<dbReference type="EMBL" id="CP097508">
    <property type="protein sequence ID" value="URE09117.1"/>
    <property type="molecule type" value="Genomic_DNA"/>
</dbReference>
<dbReference type="OrthoDB" id="4951845at2759"/>
<protein>
    <recommendedName>
        <fullName evidence="2">glutathione transferase</fullName>
        <ecNumber evidence="2">2.5.1.18</ecNumber>
    </recommendedName>
</protein>
<dbReference type="Proteomes" id="UP001055439">
    <property type="component" value="Chromosome 6"/>
</dbReference>
<dbReference type="SUPFAM" id="SSF52833">
    <property type="entry name" value="Thioredoxin-like"/>
    <property type="match status" value="1"/>
</dbReference>
<dbReference type="PROSITE" id="PS50404">
    <property type="entry name" value="GST_NTER"/>
    <property type="match status" value="1"/>
</dbReference>
<proteinExistence type="inferred from homology"/>
<dbReference type="InterPro" id="IPR034333">
    <property type="entry name" value="GST_Zeta_N"/>
</dbReference>
<dbReference type="EC" id="2.5.1.18" evidence="2"/>
<evidence type="ECO:0000256" key="4">
    <source>
        <dbReference type="ARBA" id="ARBA00047960"/>
    </source>
</evidence>
<feature type="domain" description="GST N-terminal" evidence="5">
    <location>
        <begin position="38"/>
        <end position="119"/>
    </location>
</feature>
<dbReference type="GO" id="GO:0006749">
    <property type="term" value="P:glutathione metabolic process"/>
    <property type="evidence" value="ECO:0007669"/>
    <property type="project" value="TreeGrafter"/>
</dbReference>
<gene>
    <name evidence="7" type="ORF">MUK42_21623</name>
</gene>
<dbReference type="Pfam" id="PF13409">
    <property type="entry name" value="GST_N_2"/>
    <property type="match status" value="1"/>
</dbReference>
<dbReference type="CDD" id="cd03191">
    <property type="entry name" value="GST_C_Zeta"/>
    <property type="match status" value="1"/>
</dbReference>
<dbReference type="GO" id="GO:0009407">
    <property type="term" value="P:toxin catabolic process"/>
    <property type="evidence" value="ECO:0007669"/>
    <property type="project" value="UniProtKB-ARBA"/>
</dbReference>
<keyword evidence="3" id="KW-0808">Transferase</keyword>
<dbReference type="InterPro" id="IPR034330">
    <property type="entry name" value="GST_Zeta_C"/>
</dbReference>
<reference evidence="7" key="1">
    <citation type="submission" date="2022-05" db="EMBL/GenBank/DDBJ databases">
        <title>The Musa troglodytarum L. genome provides insights into the mechanism of non-climacteric behaviour and enrichment of carotenoids.</title>
        <authorList>
            <person name="Wang J."/>
        </authorList>
    </citation>
    <scope>NUCLEOTIDE SEQUENCE</scope>
    <source>
        <tissue evidence="7">Leaf</tissue>
    </source>
</reference>
<comment type="similarity">
    <text evidence="1">Belongs to the GST superfamily. Zeta family.</text>
</comment>
<dbReference type="FunFam" id="1.20.1050.10:FF:000017">
    <property type="entry name" value="Maleylacetoacetate isomerase"/>
    <property type="match status" value="1"/>
</dbReference>
<dbReference type="InterPro" id="IPR036249">
    <property type="entry name" value="Thioredoxin-like_sf"/>
</dbReference>
<dbReference type="CDD" id="cd03042">
    <property type="entry name" value="GST_N_Zeta"/>
    <property type="match status" value="1"/>
</dbReference>
<dbReference type="SUPFAM" id="SSF47616">
    <property type="entry name" value="GST C-terminal domain-like"/>
    <property type="match status" value="1"/>
</dbReference>
<dbReference type="GO" id="GO:0006559">
    <property type="term" value="P:L-phenylalanine catabolic process"/>
    <property type="evidence" value="ECO:0007669"/>
    <property type="project" value="TreeGrafter"/>
</dbReference>
<dbReference type="AlphaFoldDB" id="A0A9E7GB66"/>
<dbReference type="SFLD" id="SFLDS00019">
    <property type="entry name" value="Glutathione_Transferase_(cytos"/>
    <property type="match status" value="1"/>
</dbReference>
<organism evidence="7 8">
    <name type="scientific">Musa troglodytarum</name>
    <name type="common">fe'i banana</name>
    <dbReference type="NCBI Taxonomy" id="320322"/>
    <lineage>
        <taxon>Eukaryota</taxon>
        <taxon>Viridiplantae</taxon>
        <taxon>Streptophyta</taxon>
        <taxon>Embryophyta</taxon>
        <taxon>Tracheophyta</taxon>
        <taxon>Spermatophyta</taxon>
        <taxon>Magnoliopsida</taxon>
        <taxon>Liliopsida</taxon>
        <taxon>Zingiberales</taxon>
        <taxon>Musaceae</taxon>
        <taxon>Musa</taxon>
    </lineage>
</organism>
<feature type="domain" description="GST C-terminal" evidence="6">
    <location>
        <begin position="124"/>
        <end position="249"/>
    </location>
</feature>
<dbReference type="FunFam" id="3.40.30.10:FF:000100">
    <property type="entry name" value="Glutathione S-transferase Z1"/>
    <property type="match status" value="1"/>
</dbReference>
<comment type="catalytic activity">
    <reaction evidence="4">
        <text>RX + glutathione = an S-substituted glutathione + a halide anion + H(+)</text>
        <dbReference type="Rhea" id="RHEA:16437"/>
        <dbReference type="ChEBI" id="CHEBI:15378"/>
        <dbReference type="ChEBI" id="CHEBI:16042"/>
        <dbReference type="ChEBI" id="CHEBI:17792"/>
        <dbReference type="ChEBI" id="CHEBI:57925"/>
        <dbReference type="ChEBI" id="CHEBI:90779"/>
        <dbReference type="EC" id="2.5.1.18"/>
    </reaction>
</comment>
<dbReference type="GO" id="GO:0016034">
    <property type="term" value="F:maleylacetoacetate isomerase activity"/>
    <property type="evidence" value="ECO:0007669"/>
    <property type="project" value="TreeGrafter"/>
</dbReference>
<dbReference type="GO" id="GO:0005737">
    <property type="term" value="C:cytoplasm"/>
    <property type="evidence" value="ECO:0007669"/>
    <property type="project" value="InterPro"/>
</dbReference>
<keyword evidence="8" id="KW-1185">Reference proteome</keyword>
<dbReference type="SFLD" id="SFLDG00358">
    <property type="entry name" value="Main_(cytGST)"/>
    <property type="match status" value="1"/>
</dbReference>
<dbReference type="InterPro" id="IPR004045">
    <property type="entry name" value="Glutathione_S-Trfase_N"/>
</dbReference>
<dbReference type="PANTHER" id="PTHR42673">
    <property type="entry name" value="MALEYLACETOACETATE ISOMERASE"/>
    <property type="match status" value="1"/>
</dbReference>
<accession>A0A9E7GB66</accession>
<dbReference type="Gene3D" id="1.20.1050.10">
    <property type="match status" value="1"/>
</dbReference>
<evidence type="ECO:0000256" key="3">
    <source>
        <dbReference type="ARBA" id="ARBA00022679"/>
    </source>
</evidence>
<dbReference type="InterPro" id="IPR036282">
    <property type="entry name" value="Glutathione-S-Trfase_C_sf"/>
</dbReference>
<evidence type="ECO:0000256" key="2">
    <source>
        <dbReference type="ARBA" id="ARBA00012452"/>
    </source>
</evidence>
<dbReference type="PANTHER" id="PTHR42673:SF4">
    <property type="entry name" value="MALEYLACETOACETATE ISOMERASE"/>
    <property type="match status" value="1"/>
</dbReference>
<evidence type="ECO:0000259" key="6">
    <source>
        <dbReference type="PROSITE" id="PS50405"/>
    </source>
</evidence>
<dbReference type="NCBIfam" id="TIGR01262">
    <property type="entry name" value="maiA"/>
    <property type="match status" value="1"/>
</dbReference>
<evidence type="ECO:0000313" key="7">
    <source>
        <dbReference type="EMBL" id="URE09117.1"/>
    </source>
</evidence>
<dbReference type="InterPro" id="IPR005955">
    <property type="entry name" value="GST_Zeta"/>
</dbReference>
<sequence length="251" mass="28067">MSRASLNDGSHVVKSRRVLAVVFQTAMASDSKAMARPANLTLYSYYWSSCAHRVRIALNLKGLEYEYKAVNLLKGDQFDPEFEKINPLKFVPALVDGDVVVADSLAIILYLEDKYPQHPLLPQDLKKKAMNLQVASIVSSSIQPLQGFFARQFFEKKISLDEKLTWSQYHVNKGFAAIEKLIKEIAGKYATGDEVQLADVFLAPQIFAGVPRFQIDMSLYPTLARLNEAYAELPAFQAALPHRQPDAPSTS</sequence>
<dbReference type="PROSITE" id="PS50405">
    <property type="entry name" value="GST_CTER"/>
    <property type="match status" value="1"/>
</dbReference>
<dbReference type="InterPro" id="IPR040079">
    <property type="entry name" value="Glutathione_S-Trfase"/>
</dbReference>
<dbReference type="InterPro" id="IPR010987">
    <property type="entry name" value="Glutathione-S-Trfase_C-like"/>
</dbReference>
<dbReference type="Gene3D" id="3.40.30.10">
    <property type="entry name" value="Glutaredoxin"/>
    <property type="match status" value="1"/>
</dbReference>
<dbReference type="GO" id="GO:0004364">
    <property type="term" value="F:glutathione transferase activity"/>
    <property type="evidence" value="ECO:0007669"/>
    <property type="project" value="UniProtKB-EC"/>
</dbReference>
<evidence type="ECO:0000313" key="8">
    <source>
        <dbReference type="Proteomes" id="UP001055439"/>
    </source>
</evidence>
<evidence type="ECO:0000259" key="5">
    <source>
        <dbReference type="PROSITE" id="PS50404"/>
    </source>
</evidence>
<name>A0A9E7GB66_9LILI</name>
<evidence type="ECO:0000256" key="1">
    <source>
        <dbReference type="ARBA" id="ARBA00010007"/>
    </source>
</evidence>